<dbReference type="OrthoDB" id="2593174at2759"/>
<feature type="compositionally biased region" description="Basic and acidic residues" evidence="1">
    <location>
        <begin position="34"/>
        <end position="54"/>
    </location>
</feature>
<name>A0A284S268_ARMOS</name>
<keyword evidence="3" id="KW-1185">Reference proteome</keyword>
<sequence>MCGGFIEGEVLDVGVLKDEVERLRKRMQELQDSANKDLKLMQMHKEREKDRSDVDMTLDAGRQELELIRCKLQVQGTAGSTTACPATNQAKI</sequence>
<feature type="region of interest" description="Disordered" evidence="1">
    <location>
        <begin position="34"/>
        <end position="56"/>
    </location>
</feature>
<dbReference type="EMBL" id="FUEG01000026">
    <property type="protein sequence ID" value="SJL15074.1"/>
    <property type="molecule type" value="Genomic_DNA"/>
</dbReference>
<dbReference type="Proteomes" id="UP000219338">
    <property type="component" value="Unassembled WGS sequence"/>
</dbReference>
<gene>
    <name evidence="2" type="ORF">ARMOST_18556</name>
</gene>
<accession>A0A284S268</accession>
<proteinExistence type="predicted"/>
<evidence type="ECO:0000313" key="2">
    <source>
        <dbReference type="EMBL" id="SJL15074.1"/>
    </source>
</evidence>
<dbReference type="STRING" id="47428.A0A284S268"/>
<dbReference type="AlphaFoldDB" id="A0A284S268"/>
<organism evidence="2 3">
    <name type="scientific">Armillaria ostoyae</name>
    <name type="common">Armillaria root rot fungus</name>
    <dbReference type="NCBI Taxonomy" id="47428"/>
    <lineage>
        <taxon>Eukaryota</taxon>
        <taxon>Fungi</taxon>
        <taxon>Dikarya</taxon>
        <taxon>Basidiomycota</taxon>
        <taxon>Agaricomycotina</taxon>
        <taxon>Agaricomycetes</taxon>
        <taxon>Agaricomycetidae</taxon>
        <taxon>Agaricales</taxon>
        <taxon>Marasmiineae</taxon>
        <taxon>Physalacriaceae</taxon>
        <taxon>Armillaria</taxon>
    </lineage>
</organism>
<protein>
    <submittedName>
        <fullName evidence="2">Uncharacterized protein</fullName>
    </submittedName>
</protein>
<evidence type="ECO:0000313" key="3">
    <source>
        <dbReference type="Proteomes" id="UP000219338"/>
    </source>
</evidence>
<evidence type="ECO:0000256" key="1">
    <source>
        <dbReference type="SAM" id="MobiDB-lite"/>
    </source>
</evidence>
<reference evidence="3" key="1">
    <citation type="journal article" date="2017" name="Nat. Ecol. Evol.">
        <title>Genome expansion and lineage-specific genetic innovations in the forest pathogenic fungi Armillaria.</title>
        <authorList>
            <person name="Sipos G."/>
            <person name="Prasanna A.N."/>
            <person name="Walter M.C."/>
            <person name="O'Connor E."/>
            <person name="Balint B."/>
            <person name="Krizsan K."/>
            <person name="Kiss B."/>
            <person name="Hess J."/>
            <person name="Varga T."/>
            <person name="Slot J."/>
            <person name="Riley R."/>
            <person name="Boka B."/>
            <person name="Rigling D."/>
            <person name="Barry K."/>
            <person name="Lee J."/>
            <person name="Mihaltcheva S."/>
            <person name="LaButti K."/>
            <person name="Lipzen A."/>
            <person name="Waldron R."/>
            <person name="Moloney N.M."/>
            <person name="Sperisen C."/>
            <person name="Kredics L."/>
            <person name="Vagvoelgyi C."/>
            <person name="Patrignani A."/>
            <person name="Fitzpatrick D."/>
            <person name="Nagy I."/>
            <person name="Doyle S."/>
            <person name="Anderson J.B."/>
            <person name="Grigoriev I.V."/>
            <person name="Gueldener U."/>
            <person name="Muensterkoetter M."/>
            <person name="Nagy L.G."/>
        </authorList>
    </citation>
    <scope>NUCLEOTIDE SEQUENCE [LARGE SCALE GENOMIC DNA]</scope>
    <source>
        <strain evidence="3">C18/9</strain>
    </source>
</reference>